<keyword evidence="2" id="KW-0812">Transmembrane</keyword>
<keyword evidence="2" id="KW-1133">Transmembrane helix</keyword>
<feature type="transmembrane region" description="Helical" evidence="2">
    <location>
        <begin position="412"/>
        <end position="432"/>
    </location>
</feature>
<name>A0AA48L3E0_9TREE</name>
<dbReference type="KEGG" id="ccac:CcaHIS019_0400280"/>
<accession>A0AA48L3E0</accession>
<feature type="compositionally biased region" description="Basic and acidic residues" evidence="1">
    <location>
        <begin position="154"/>
        <end position="171"/>
    </location>
</feature>
<dbReference type="AlphaFoldDB" id="A0AA48L3E0"/>
<keyword evidence="4" id="KW-1185">Reference proteome</keyword>
<dbReference type="Proteomes" id="UP001233271">
    <property type="component" value="Chromosome 4"/>
</dbReference>
<feature type="compositionally biased region" description="Basic and acidic residues" evidence="1">
    <location>
        <begin position="134"/>
        <end position="147"/>
    </location>
</feature>
<feature type="transmembrane region" description="Helical" evidence="2">
    <location>
        <begin position="536"/>
        <end position="558"/>
    </location>
</feature>
<evidence type="ECO:0000256" key="2">
    <source>
        <dbReference type="SAM" id="Phobius"/>
    </source>
</evidence>
<feature type="compositionally biased region" description="Pro residues" evidence="1">
    <location>
        <begin position="106"/>
        <end position="127"/>
    </location>
</feature>
<reference evidence="3" key="1">
    <citation type="journal article" date="2023" name="BMC Genomics">
        <title>Chromosome-level genome assemblies of Cutaneotrichosporon spp. (Trichosporonales, Basidiomycota) reveal imbalanced evolution between nucleotide sequences and chromosome synteny.</title>
        <authorList>
            <person name="Kobayashi Y."/>
            <person name="Kayamori A."/>
            <person name="Aoki K."/>
            <person name="Shiwa Y."/>
            <person name="Matsutani M."/>
            <person name="Fujita N."/>
            <person name="Sugita T."/>
            <person name="Iwasaki W."/>
            <person name="Tanaka N."/>
            <person name="Takashima M."/>
        </authorList>
    </citation>
    <scope>NUCLEOTIDE SEQUENCE</scope>
    <source>
        <strain evidence="3">HIS019</strain>
    </source>
</reference>
<proteinExistence type="predicted"/>
<feature type="transmembrane region" description="Helical" evidence="2">
    <location>
        <begin position="191"/>
        <end position="211"/>
    </location>
</feature>
<sequence>MARKSYREHRAERTAALSDDGTDLDSLASFSTFASHTTLASHAPGTYPSFSSFGIDGGSSPYYSQPSGLAPPTLRQRTYSNVSSLSRRDASLDSIGTPSTHSRFLSPPPSDVPTPSGLPPSSAPPPSRSVSGEDVVRPRSKEDLERDKRRRRARNEERWRRARAREAAHDAPVRRVAKAANSILGPVWTQAVAFFACVAVRIFLTIAMLWLDDSSQTRLSSEAAALRLACAGRVAPLLRPLVPLCRATFGDAVDNSNAWPGTGAVVAVIGLRLAAESLLWSAAVVWASVEGWREGRTLRTKVTAIVYLALSSVLVIREAAFLPVRSALGFAAWALVATVSGYDTAAAALMTIASWFEGSTRVYIPAFAVYAVGKNVWLNGRDRGYLGRLAVTVLATLFVLGSMSPVPLRERGAAIAAAIKVTSVSGCIRALLRRVASIISFRNIISTIALLPSTYLTLKSSYTLRPAAHEPASADVVPATARLLPIALTATAGALTLLPVDPALPLLPLAFASALRRDDDEWAVAVQMHHVAAMSLWPALSGILLTLASGYVLAWNMLIGARTDAPSPMLSMHQKTTLVLNLGASVWPLFAHLHLAAHFKWAAQYVGHALTTFMVLSVVGVVVWANMRLVKTAWAAGAL</sequence>
<keyword evidence="2" id="KW-0472">Membrane</keyword>
<feature type="region of interest" description="Disordered" evidence="1">
    <location>
        <begin position="41"/>
        <end position="171"/>
    </location>
</feature>
<feature type="transmembrane region" description="Helical" evidence="2">
    <location>
        <begin position="385"/>
        <end position="406"/>
    </location>
</feature>
<feature type="compositionally biased region" description="Low complexity" evidence="1">
    <location>
        <begin position="49"/>
        <end position="68"/>
    </location>
</feature>
<gene>
    <name evidence="3" type="ORF">CcaverHIS019_0400280</name>
</gene>
<organism evidence="3 4">
    <name type="scientific">Cutaneotrichosporon cavernicola</name>
    <dbReference type="NCBI Taxonomy" id="279322"/>
    <lineage>
        <taxon>Eukaryota</taxon>
        <taxon>Fungi</taxon>
        <taxon>Dikarya</taxon>
        <taxon>Basidiomycota</taxon>
        <taxon>Agaricomycotina</taxon>
        <taxon>Tremellomycetes</taxon>
        <taxon>Trichosporonales</taxon>
        <taxon>Trichosporonaceae</taxon>
        <taxon>Cutaneotrichosporon</taxon>
    </lineage>
</organism>
<feature type="region of interest" description="Disordered" evidence="1">
    <location>
        <begin position="1"/>
        <end position="22"/>
    </location>
</feature>
<feature type="transmembrane region" description="Helical" evidence="2">
    <location>
        <begin position="298"/>
        <end position="316"/>
    </location>
</feature>
<dbReference type="EMBL" id="AP028215">
    <property type="protein sequence ID" value="BEI91208.1"/>
    <property type="molecule type" value="Genomic_DNA"/>
</dbReference>
<feature type="transmembrane region" description="Helical" evidence="2">
    <location>
        <begin position="578"/>
        <end position="599"/>
    </location>
</feature>
<feature type="transmembrane region" description="Helical" evidence="2">
    <location>
        <begin position="328"/>
        <end position="356"/>
    </location>
</feature>
<protein>
    <submittedName>
        <fullName evidence="3">Uncharacterized protein</fullName>
    </submittedName>
</protein>
<feature type="transmembrane region" description="Helical" evidence="2">
    <location>
        <begin position="605"/>
        <end position="625"/>
    </location>
</feature>
<evidence type="ECO:0000313" key="3">
    <source>
        <dbReference type="EMBL" id="BEI91208.1"/>
    </source>
</evidence>
<evidence type="ECO:0000256" key="1">
    <source>
        <dbReference type="SAM" id="MobiDB-lite"/>
    </source>
</evidence>
<dbReference type="GeneID" id="85495078"/>
<dbReference type="RefSeq" id="XP_060456473.1">
    <property type="nucleotide sequence ID" value="XM_060599817.1"/>
</dbReference>
<evidence type="ECO:0000313" key="4">
    <source>
        <dbReference type="Proteomes" id="UP001233271"/>
    </source>
</evidence>
<feature type="transmembrane region" description="Helical" evidence="2">
    <location>
        <begin position="439"/>
        <end position="458"/>
    </location>
</feature>